<keyword evidence="2" id="KW-1185">Reference proteome</keyword>
<reference evidence="1" key="1">
    <citation type="submission" date="2023-04" db="EMBL/GenBank/DDBJ databases">
        <title>Chromosome-level genome of Chaenocephalus aceratus.</title>
        <authorList>
            <person name="Park H."/>
        </authorList>
    </citation>
    <scope>NUCLEOTIDE SEQUENCE</scope>
    <source>
        <strain evidence="1">DE</strain>
        <tissue evidence="1">Muscle</tissue>
    </source>
</reference>
<gene>
    <name evidence="1" type="ORF">KUDE01_016733</name>
</gene>
<proteinExistence type="predicted"/>
<accession>A0AAD9CAJ4</accession>
<protein>
    <submittedName>
        <fullName evidence="1">Alanine--tRNA ligase</fullName>
    </submittedName>
</protein>
<dbReference type="GO" id="GO:0016874">
    <property type="term" value="F:ligase activity"/>
    <property type="evidence" value="ECO:0007669"/>
    <property type="project" value="UniProtKB-KW"/>
</dbReference>
<evidence type="ECO:0000313" key="2">
    <source>
        <dbReference type="Proteomes" id="UP001228049"/>
    </source>
</evidence>
<dbReference type="Proteomes" id="UP001228049">
    <property type="component" value="Unassembled WGS sequence"/>
</dbReference>
<organism evidence="1 2">
    <name type="scientific">Dissostichus eleginoides</name>
    <name type="common">Patagonian toothfish</name>
    <name type="synonym">Dissostichus amissus</name>
    <dbReference type="NCBI Taxonomy" id="100907"/>
    <lineage>
        <taxon>Eukaryota</taxon>
        <taxon>Metazoa</taxon>
        <taxon>Chordata</taxon>
        <taxon>Craniata</taxon>
        <taxon>Vertebrata</taxon>
        <taxon>Euteleostomi</taxon>
        <taxon>Actinopterygii</taxon>
        <taxon>Neopterygii</taxon>
        <taxon>Teleostei</taxon>
        <taxon>Neoteleostei</taxon>
        <taxon>Acanthomorphata</taxon>
        <taxon>Eupercaria</taxon>
        <taxon>Perciformes</taxon>
        <taxon>Notothenioidei</taxon>
        <taxon>Nototheniidae</taxon>
        <taxon>Dissostichus</taxon>
    </lineage>
</organism>
<keyword evidence="1" id="KW-0436">Ligase</keyword>
<dbReference type="EMBL" id="JASDAP010000009">
    <property type="protein sequence ID" value="KAK1897196.1"/>
    <property type="molecule type" value="Genomic_DNA"/>
</dbReference>
<name>A0AAD9CAJ4_DISEL</name>
<dbReference type="AlphaFoldDB" id="A0AAD9CAJ4"/>
<comment type="caution">
    <text evidence="1">The sequence shown here is derived from an EMBL/GenBank/DDBJ whole genome shotgun (WGS) entry which is preliminary data.</text>
</comment>
<sequence>MPDPDFDMCFLSVTVRALDQEASADGGQETLTGGLSLTLKAVTHSEAFKLLRDQLRLTVSHRQDNTSLQGI</sequence>
<evidence type="ECO:0000313" key="1">
    <source>
        <dbReference type="EMBL" id="KAK1897196.1"/>
    </source>
</evidence>